<dbReference type="InterPro" id="IPR001646">
    <property type="entry name" value="5peptide_repeat"/>
</dbReference>
<sequence>MMQLENEKKVVTIINSDITGSRFKNVRAEQLTFQCSNLSGMKMNDVNLTGMDISDANLSGLVIDGAQWGGALFLHLGYSDKDQPELAQIESNPVQFSHCSLKEGVFAECNLTNVKLEDCDISGLEINGINIEKLIRQHASAAEKMEIDQEFEQREMHRVSEVACINLPVSNVEVSTNWYVNHLGSTIMREPQRFPDGNANSLIRLGKAGPSVWLRESTEQVSMNFSINSGSNLTIFELRTENMNDFYEQLKRENVNITEIEDHGVCGKTFKIIDPDGNKFTILEC</sequence>
<dbReference type="InterPro" id="IPR004360">
    <property type="entry name" value="Glyas_Fos-R_dOase_dom"/>
</dbReference>
<organism evidence="2 3">
    <name type="scientific">Paenibacillus eucommiae</name>
    <dbReference type="NCBI Taxonomy" id="1355755"/>
    <lineage>
        <taxon>Bacteria</taxon>
        <taxon>Bacillati</taxon>
        <taxon>Bacillota</taxon>
        <taxon>Bacilli</taxon>
        <taxon>Bacillales</taxon>
        <taxon>Paenibacillaceae</taxon>
        <taxon>Paenibacillus</taxon>
    </lineage>
</organism>
<dbReference type="Pfam" id="PF00805">
    <property type="entry name" value="Pentapeptide"/>
    <property type="match status" value="2"/>
</dbReference>
<name>A0ABS4IY63_9BACL</name>
<dbReference type="Gene3D" id="3.10.180.10">
    <property type="entry name" value="2,3-Dihydroxybiphenyl 1,2-Dioxygenase, domain 1"/>
    <property type="match status" value="1"/>
</dbReference>
<protein>
    <recommendedName>
        <fullName evidence="1">VOC domain-containing protein</fullName>
    </recommendedName>
</protein>
<dbReference type="PROSITE" id="PS51819">
    <property type="entry name" value="VOC"/>
    <property type="match status" value="1"/>
</dbReference>
<gene>
    <name evidence="2" type="ORF">J2Z66_003529</name>
</gene>
<dbReference type="Pfam" id="PF00903">
    <property type="entry name" value="Glyoxalase"/>
    <property type="match status" value="1"/>
</dbReference>
<dbReference type="InterPro" id="IPR029068">
    <property type="entry name" value="Glyas_Bleomycin-R_OHBP_Dase"/>
</dbReference>
<accession>A0ABS4IY63</accession>
<feature type="domain" description="VOC" evidence="1">
    <location>
        <begin position="161"/>
        <end position="285"/>
    </location>
</feature>
<dbReference type="SUPFAM" id="SSF54593">
    <property type="entry name" value="Glyoxalase/Bleomycin resistance protein/Dihydroxybiphenyl dioxygenase"/>
    <property type="match status" value="1"/>
</dbReference>
<dbReference type="Gene3D" id="2.160.20.80">
    <property type="entry name" value="E3 ubiquitin-protein ligase SopA"/>
    <property type="match status" value="1"/>
</dbReference>
<evidence type="ECO:0000259" key="1">
    <source>
        <dbReference type="PROSITE" id="PS51819"/>
    </source>
</evidence>
<dbReference type="Proteomes" id="UP001519287">
    <property type="component" value="Unassembled WGS sequence"/>
</dbReference>
<reference evidence="2 3" key="1">
    <citation type="submission" date="2021-03" db="EMBL/GenBank/DDBJ databases">
        <title>Genomic Encyclopedia of Type Strains, Phase IV (KMG-IV): sequencing the most valuable type-strain genomes for metagenomic binning, comparative biology and taxonomic classification.</title>
        <authorList>
            <person name="Goeker M."/>
        </authorList>
    </citation>
    <scope>NUCLEOTIDE SEQUENCE [LARGE SCALE GENOMIC DNA]</scope>
    <source>
        <strain evidence="2 3">DSM 26048</strain>
    </source>
</reference>
<dbReference type="InterPro" id="IPR037523">
    <property type="entry name" value="VOC_core"/>
</dbReference>
<evidence type="ECO:0000313" key="2">
    <source>
        <dbReference type="EMBL" id="MBP1991921.1"/>
    </source>
</evidence>
<evidence type="ECO:0000313" key="3">
    <source>
        <dbReference type="Proteomes" id="UP001519287"/>
    </source>
</evidence>
<dbReference type="SUPFAM" id="SSF141571">
    <property type="entry name" value="Pentapeptide repeat-like"/>
    <property type="match status" value="1"/>
</dbReference>
<comment type="caution">
    <text evidence="2">The sequence shown here is derived from an EMBL/GenBank/DDBJ whole genome shotgun (WGS) entry which is preliminary data.</text>
</comment>
<dbReference type="EMBL" id="JAGGLB010000011">
    <property type="protein sequence ID" value="MBP1991921.1"/>
    <property type="molecule type" value="Genomic_DNA"/>
</dbReference>
<proteinExistence type="predicted"/>
<keyword evidence="3" id="KW-1185">Reference proteome</keyword>